<dbReference type="RefSeq" id="WP_054969422.1">
    <property type="nucleotide sequence ID" value="NZ_LJCO01000048.1"/>
</dbReference>
<evidence type="ECO:0000313" key="1">
    <source>
        <dbReference type="EMBL" id="KPV43548.1"/>
    </source>
</evidence>
<dbReference type="STRING" id="471514.AN477_12165"/>
<keyword evidence="2" id="KW-1185">Reference proteome</keyword>
<reference evidence="1 2" key="1">
    <citation type="submission" date="2015-09" db="EMBL/GenBank/DDBJ databases">
        <title>Draft genome sequence of Alicyclobacillus ferrooxydans DSM 22381.</title>
        <authorList>
            <person name="Hemp J."/>
        </authorList>
    </citation>
    <scope>NUCLEOTIDE SEQUENCE [LARGE SCALE GENOMIC DNA]</scope>
    <source>
        <strain evidence="1 2">TC-34</strain>
    </source>
</reference>
<dbReference type="EMBL" id="LJCO01000048">
    <property type="protein sequence ID" value="KPV43548.1"/>
    <property type="molecule type" value="Genomic_DNA"/>
</dbReference>
<gene>
    <name evidence="1" type="ORF">AN477_12165</name>
</gene>
<dbReference type="OrthoDB" id="2974628at2"/>
<evidence type="ECO:0000313" key="2">
    <source>
        <dbReference type="Proteomes" id="UP000050482"/>
    </source>
</evidence>
<dbReference type="AlphaFoldDB" id="A0A0P9CCZ4"/>
<comment type="caution">
    <text evidence="1">The sequence shown here is derived from an EMBL/GenBank/DDBJ whole genome shotgun (WGS) entry which is preliminary data.</text>
</comment>
<name>A0A0P9CCZ4_9BACL</name>
<dbReference type="PATRIC" id="fig|471514.4.peg.816"/>
<sequence length="68" mass="7683">MRSETLLTEGVTDDVALANQRVKVHIRCRKCGETFILRGVRDAKGHIETGFKKCLCDNEDDFEIESLA</sequence>
<organism evidence="1 2">
    <name type="scientific">Alicyclobacillus ferrooxydans</name>
    <dbReference type="NCBI Taxonomy" id="471514"/>
    <lineage>
        <taxon>Bacteria</taxon>
        <taxon>Bacillati</taxon>
        <taxon>Bacillota</taxon>
        <taxon>Bacilli</taxon>
        <taxon>Bacillales</taxon>
        <taxon>Alicyclobacillaceae</taxon>
        <taxon>Alicyclobacillus</taxon>
    </lineage>
</organism>
<protein>
    <submittedName>
        <fullName evidence="1">Uncharacterized protein</fullName>
    </submittedName>
</protein>
<accession>A0A0P9CCZ4</accession>
<proteinExistence type="predicted"/>
<dbReference type="Proteomes" id="UP000050482">
    <property type="component" value="Unassembled WGS sequence"/>
</dbReference>